<evidence type="ECO:0000313" key="3">
    <source>
        <dbReference type="Proteomes" id="UP001064632"/>
    </source>
</evidence>
<dbReference type="Pfam" id="PF01042">
    <property type="entry name" value="Ribonuc_L-PSP"/>
    <property type="match status" value="1"/>
</dbReference>
<dbReference type="InterPro" id="IPR035959">
    <property type="entry name" value="RutC-like_sf"/>
</dbReference>
<accession>A0ABY6BDF9</accession>
<dbReference type="RefSeq" id="WP_261694858.1">
    <property type="nucleotide sequence ID" value="NZ_CP104694.1"/>
</dbReference>
<dbReference type="SUPFAM" id="SSF55298">
    <property type="entry name" value="YjgF-like"/>
    <property type="match status" value="1"/>
</dbReference>
<dbReference type="InterPro" id="IPR006056">
    <property type="entry name" value="RidA"/>
</dbReference>
<reference evidence="2" key="1">
    <citation type="submission" date="2022-09" db="EMBL/GenBank/DDBJ databases">
        <title>Tahibacter sp. nov., isolated from a fresh water.</title>
        <authorList>
            <person name="Baek J.H."/>
            <person name="Lee J.K."/>
            <person name="Kim J.M."/>
            <person name="Jeon C.O."/>
        </authorList>
    </citation>
    <scope>NUCLEOTIDE SEQUENCE</scope>
    <source>
        <strain evidence="2">W38</strain>
    </source>
</reference>
<dbReference type="EMBL" id="CP104694">
    <property type="protein sequence ID" value="UXI67889.1"/>
    <property type="molecule type" value="Genomic_DNA"/>
</dbReference>
<dbReference type="PANTHER" id="PTHR11803">
    <property type="entry name" value="2-IMINOBUTANOATE/2-IMINOPROPANOATE DEAMINASE RIDA"/>
    <property type="match status" value="1"/>
</dbReference>
<name>A0ABY6BDF9_9GAMM</name>
<dbReference type="PANTHER" id="PTHR11803:SF39">
    <property type="entry name" value="2-IMINOBUTANOATE_2-IMINOPROPANOATE DEAMINASE"/>
    <property type="match status" value="1"/>
</dbReference>
<evidence type="ECO:0000256" key="1">
    <source>
        <dbReference type="ARBA" id="ARBA00010552"/>
    </source>
</evidence>
<dbReference type="Proteomes" id="UP001064632">
    <property type="component" value="Chromosome"/>
</dbReference>
<gene>
    <name evidence="2" type="ORF">N4264_24680</name>
</gene>
<dbReference type="NCBIfam" id="TIGR00004">
    <property type="entry name" value="Rid family detoxifying hydrolase"/>
    <property type="match status" value="1"/>
</dbReference>
<comment type="similarity">
    <text evidence="1">Belongs to the RutC family.</text>
</comment>
<dbReference type="Gene3D" id="3.30.1330.40">
    <property type="entry name" value="RutC-like"/>
    <property type="match status" value="1"/>
</dbReference>
<dbReference type="CDD" id="cd00448">
    <property type="entry name" value="YjgF_YER057c_UK114_family"/>
    <property type="match status" value="1"/>
</dbReference>
<protein>
    <submittedName>
        <fullName evidence="2">RidA family protein</fullName>
    </submittedName>
</protein>
<proteinExistence type="inferred from homology"/>
<keyword evidence="3" id="KW-1185">Reference proteome</keyword>
<evidence type="ECO:0000313" key="2">
    <source>
        <dbReference type="EMBL" id="UXI67889.1"/>
    </source>
</evidence>
<dbReference type="InterPro" id="IPR006175">
    <property type="entry name" value="YjgF/YER057c/UK114"/>
</dbReference>
<organism evidence="2 3">
    <name type="scientific">Tahibacter amnicola</name>
    <dbReference type="NCBI Taxonomy" id="2976241"/>
    <lineage>
        <taxon>Bacteria</taxon>
        <taxon>Pseudomonadati</taxon>
        <taxon>Pseudomonadota</taxon>
        <taxon>Gammaproteobacteria</taxon>
        <taxon>Lysobacterales</taxon>
        <taxon>Rhodanobacteraceae</taxon>
        <taxon>Tahibacter</taxon>
    </lineage>
</organism>
<sequence length="127" mass="13438">MSRTIIVTDRAPQAIGPYSQAVKVDKTIYASGQIPLDPATGELVPGDIATQARRVFDNLQAVVDAGGGTFSDVVRVTIYLTNLGNFGDVNGVMMEYFKPPYPARATVGVASLPRGAQVEVDLVAVLD</sequence>